<sequence length="74" mass="8337">MINIKQCLLVLLITLISGCADPNEPLSPPKNNQWITVEGVALKYTKPYVSAEYISTDCLEYQLYADMLPYKVPT</sequence>
<protein>
    <recommendedName>
        <fullName evidence="4">Lipoprotein</fullName>
    </recommendedName>
</protein>
<evidence type="ECO:0000313" key="3">
    <source>
        <dbReference type="Proteomes" id="UP000017133"/>
    </source>
</evidence>
<comment type="caution">
    <text evidence="2">The sequence shown here is derived from an EMBL/GenBank/DDBJ whole genome shotgun (WGS) entry which is preliminary data.</text>
</comment>
<reference evidence="2 3" key="1">
    <citation type="submission" date="2013-10" db="EMBL/GenBank/DDBJ databases">
        <title>Whole Genome Shotgun Sequence of Photorhabdus temperata J3.</title>
        <authorList>
            <person name="Park G.-S."/>
            <person name="Hong S.-J."/>
            <person name="Shin J.-H."/>
        </authorList>
    </citation>
    <scope>NUCLEOTIDE SEQUENCE [LARGE SCALE GENOMIC DNA]</scope>
    <source>
        <strain evidence="2 3">J3</strain>
    </source>
</reference>
<feature type="chain" id="PRO_5004688411" description="Lipoprotein" evidence="1">
    <location>
        <begin position="23"/>
        <end position="74"/>
    </location>
</feature>
<evidence type="ECO:0000313" key="2">
    <source>
        <dbReference type="EMBL" id="ERT10156.1"/>
    </source>
</evidence>
<feature type="signal peptide" evidence="1">
    <location>
        <begin position="1"/>
        <end position="22"/>
    </location>
</feature>
<evidence type="ECO:0008006" key="4">
    <source>
        <dbReference type="Google" id="ProtNLM"/>
    </source>
</evidence>
<dbReference type="Proteomes" id="UP000017133">
    <property type="component" value="Unassembled WGS sequence"/>
</dbReference>
<dbReference type="PROSITE" id="PS51257">
    <property type="entry name" value="PROKAR_LIPOPROTEIN"/>
    <property type="match status" value="1"/>
</dbReference>
<evidence type="ECO:0000256" key="1">
    <source>
        <dbReference type="SAM" id="SignalP"/>
    </source>
</evidence>
<name>U7QUS0_PHOTE</name>
<organism evidence="2 3">
    <name type="scientific">Photorhabdus temperata J3</name>
    <dbReference type="NCBI Taxonomy" id="1389415"/>
    <lineage>
        <taxon>Bacteria</taxon>
        <taxon>Pseudomonadati</taxon>
        <taxon>Pseudomonadota</taxon>
        <taxon>Gammaproteobacteria</taxon>
        <taxon>Enterobacterales</taxon>
        <taxon>Morganellaceae</taxon>
        <taxon>Photorhabdus</taxon>
    </lineage>
</organism>
<dbReference type="EMBL" id="AXDT01000578">
    <property type="protein sequence ID" value="ERT10156.1"/>
    <property type="molecule type" value="Genomic_DNA"/>
</dbReference>
<dbReference type="AlphaFoldDB" id="U7QUS0"/>
<accession>U7QUS0</accession>
<proteinExistence type="predicted"/>
<keyword evidence="3" id="KW-1185">Reference proteome</keyword>
<gene>
    <name evidence="2" type="ORF">O185_27030</name>
</gene>
<dbReference type="PATRIC" id="fig|1389415.4.peg.5222"/>
<keyword evidence="1" id="KW-0732">Signal</keyword>